<organism evidence="1 2">
    <name type="scientific">Dreissena polymorpha</name>
    <name type="common">Zebra mussel</name>
    <name type="synonym">Mytilus polymorpha</name>
    <dbReference type="NCBI Taxonomy" id="45954"/>
    <lineage>
        <taxon>Eukaryota</taxon>
        <taxon>Metazoa</taxon>
        <taxon>Spiralia</taxon>
        <taxon>Lophotrochozoa</taxon>
        <taxon>Mollusca</taxon>
        <taxon>Bivalvia</taxon>
        <taxon>Autobranchia</taxon>
        <taxon>Heteroconchia</taxon>
        <taxon>Euheterodonta</taxon>
        <taxon>Imparidentia</taxon>
        <taxon>Neoheterodontei</taxon>
        <taxon>Myida</taxon>
        <taxon>Dreissenoidea</taxon>
        <taxon>Dreissenidae</taxon>
        <taxon>Dreissena</taxon>
    </lineage>
</organism>
<dbReference type="Proteomes" id="UP000828390">
    <property type="component" value="Unassembled WGS sequence"/>
</dbReference>
<sequence>MLTYVGIKNVGKSCGGRCFRVTQRQILEWGLRVGVERRSDSPLMECGKRGFSA</sequence>
<name>A0A9D4JRQ8_DREPO</name>
<dbReference type="EMBL" id="JAIWYP010000005">
    <property type="protein sequence ID" value="KAH3817612.1"/>
    <property type="molecule type" value="Genomic_DNA"/>
</dbReference>
<evidence type="ECO:0000313" key="1">
    <source>
        <dbReference type="EMBL" id="KAH3817612.1"/>
    </source>
</evidence>
<dbReference type="AlphaFoldDB" id="A0A9D4JRQ8"/>
<evidence type="ECO:0000313" key="2">
    <source>
        <dbReference type="Proteomes" id="UP000828390"/>
    </source>
</evidence>
<proteinExistence type="predicted"/>
<protein>
    <submittedName>
        <fullName evidence="1">Uncharacterized protein</fullName>
    </submittedName>
</protein>
<accession>A0A9D4JRQ8</accession>
<keyword evidence="2" id="KW-1185">Reference proteome</keyword>
<gene>
    <name evidence="1" type="ORF">DPMN_119160</name>
</gene>
<comment type="caution">
    <text evidence="1">The sequence shown here is derived from an EMBL/GenBank/DDBJ whole genome shotgun (WGS) entry which is preliminary data.</text>
</comment>
<reference evidence="1" key="1">
    <citation type="journal article" date="2019" name="bioRxiv">
        <title>The Genome of the Zebra Mussel, Dreissena polymorpha: A Resource for Invasive Species Research.</title>
        <authorList>
            <person name="McCartney M.A."/>
            <person name="Auch B."/>
            <person name="Kono T."/>
            <person name="Mallez S."/>
            <person name="Zhang Y."/>
            <person name="Obille A."/>
            <person name="Becker A."/>
            <person name="Abrahante J.E."/>
            <person name="Garbe J."/>
            <person name="Badalamenti J.P."/>
            <person name="Herman A."/>
            <person name="Mangelson H."/>
            <person name="Liachko I."/>
            <person name="Sullivan S."/>
            <person name="Sone E.D."/>
            <person name="Koren S."/>
            <person name="Silverstein K.A.T."/>
            <person name="Beckman K.B."/>
            <person name="Gohl D.M."/>
        </authorList>
    </citation>
    <scope>NUCLEOTIDE SEQUENCE</scope>
    <source>
        <strain evidence="1">Duluth1</strain>
        <tissue evidence="1">Whole animal</tissue>
    </source>
</reference>
<reference evidence="1" key="2">
    <citation type="submission" date="2020-11" db="EMBL/GenBank/DDBJ databases">
        <authorList>
            <person name="McCartney M.A."/>
            <person name="Auch B."/>
            <person name="Kono T."/>
            <person name="Mallez S."/>
            <person name="Becker A."/>
            <person name="Gohl D.M."/>
            <person name="Silverstein K.A.T."/>
            <person name="Koren S."/>
            <person name="Bechman K.B."/>
            <person name="Herman A."/>
            <person name="Abrahante J.E."/>
            <person name="Garbe J."/>
        </authorList>
    </citation>
    <scope>NUCLEOTIDE SEQUENCE</scope>
    <source>
        <strain evidence="1">Duluth1</strain>
        <tissue evidence="1">Whole animal</tissue>
    </source>
</reference>